<evidence type="ECO:0008006" key="4">
    <source>
        <dbReference type="Google" id="ProtNLM"/>
    </source>
</evidence>
<keyword evidence="1" id="KW-0732">Signal</keyword>
<name>A0A0C3G6V5_PILCF</name>
<feature type="chain" id="PRO_5002164671" description="Secreted protein" evidence="1">
    <location>
        <begin position="18"/>
        <end position="91"/>
    </location>
</feature>
<proteinExistence type="predicted"/>
<feature type="signal peptide" evidence="1">
    <location>
        <begin position="1"/>
        <end position="17"/>
    </location>
</feature>
<sequence>MILVAYELLILMVIARSRLGGSATVMSSTQLPCLAAECSVDINCRHLIPSGAADANIELSMMKLMSQRMRHIPSLSRCTRTLLHRRHSELT</sequence>
<keyword evidence="3" id="KW-1185">Reference proteome</keyword>
<gene>
    <name evidence="2" type="ORF">PILCRDRAFT_106585</name>
</gene>
<evidence type="ECO:0000313" key="3">
    <source>
        <dbReference type="Proteomes" id="UP000054166"/>
    </source>
</evidence>
<dbReference type="HOGENOM" id="CLU_2427802_0_0_1"/>
<organism evidence="2 3">
    <name type="scientific">Piloderma croceum (strain F 1598)</name>
    <dbReference type="NCBI Taxonomy" id="765440"/>
    <lineage>
        <taxon>Eukaryota</taxon>
        <taxon>Fungi</taxon>
        <taxon>Dikarya</taxon>
        <taxon>Basidiomycota</taxon>
        <taxon>Agaricomycotina</taxon>
        <taxon>Agaricomycetes</taxon>
        <taxon>Agaricomycetidae</taxon>
        <taxon>Atheliales</taxon>
        <taxon>Atheliaceae</taxon>
        <taxon>Piloderma</taxon>
    </lineage>
</organism>
<evidence type="ECO:0000313" key="2">
    <source>
        <dbReference type="EMBL" id="KIM91970.1"/>
    </source>
</evidence>
<reference evidence="2 3" key="1">
    <citation type="submission" date="2014-04" db="EMBL/GenBank/DDBJ databases">
        <authorList>
            <consortium name="DOE Joint Genome Institute"/>
            <person name="Kuo A."/>
            <person name="Tarkka M."/>
            <person name="Buscot F."/>
            <person name="Kohler A."/>
            <person name="Nagy L.G."/>
            <person name="Floudas D."/>
            <person name="Copeland A."/>
            <person name="Barry K.W."/>
            <person name="Cichocki N."/>
            <person name="Veneault-Fourrey C."/>
            <person name="LaButti K."/>
            <person name="Lindquist E.A."/>
            <person name="Lipzen A."/>
            <person name="Lundell T."/>
            <person name="Morin E."/>
            <person name="Murat C."/>
            <person name="Sun H."/>
            <person name="Tunlid A."/>
            <person name="Henrissat B."/>
            <person name="Grigoriev I.V."/>
            <person name="Hibbett D.S."/>
            <person name="Martin F."/>
            <person name="Nordberg H.P."/>
            <person name="Cantor M.N."/>
            <person name="Hua S.X."/>
        </authorList>
    </citation>
    <scope>NUCLEOTIDE SEQUENCE [LARGE SCALE GENOMIC DNA]</scope>
    <source>
        <strain evidence="2 3">F 1598</strain>
    </source>
</reference>
<evidence type="ECO:0000256" key="1">
    <source>
        <dbReference type="SAM" id="SignalP"/>
    </source>
</evidence>
<dbReference type="EMBL" id="KN832970">
    <property type="protein sequence ID" value="KIM91970.1"/>
    <property type="molecule type" value="Genomic_DNA"/>
</dbReference>
<accession>A0A0C3G6V5</accession>
<dbReference type="AlphaFoldDB" id="A0A0C3G6V5"/>
<dbReference type="Proteomes" id="UP000054166">
    <property type="component" value="Unassembled WGS sequence"/>
</dbReference>
<dbReference type="InParanoid" id="A0A0C3G6V5"/>
<reference evidence="3" key="2">
    <citation type="submission" date="2015-01" db="EMBL/GenBank/DDBJ databases">
        <title>Evolutionary Origins and Diversification of the Mycorrhizal Mutualists.</title>
        <authorList>
            <consortium name="DOE Joint Genome Institute"/>
            <consortium name="Mycorrhizal Genomics Consortium"/>
            <person name="Kohler A."/>
            <person name="Kuo A."/>
            <person name="Nagy L.G."/>
            <person name="Floudas D."/>
            <person name="Copeland A."/>
            <person name="Barry K.W."/>
            <person name="Cichocki N."/>
            <person name="Veneault-Fourrey C."/>
            <person name="LaButti K."/>
            <person name="Lindquist E.A."/>
            <person name="Lipzen A."/>
            <person name="Lundell T."/>
            <person name="Morin E."/>
            <person name="Murat C."/>
            <person name="Riley R."/>
            <person name="Ohm R."/>
            <person name="Sun H."/>
            <person name="Tunlid A."/>
            <person name="Henrissat B."/>
            <person name="Grigoriev I.V."/>
            <person name="Hibbett D.S."/>
            <person name="Martin F."/>
        </authorList>
    </citation>
    <scope>NUCLEOTIDE SEQUENCE [LARGE SCALE GENOMIC DNA]</scope>
    <source>
        <strain evidence="3">F 1598</strain>
    </source>
</reference>
<protein>
    <recommendedName>
        <fullName evidence="4">Secreted protein</fullName>
    </recommendedName>
</protein>